<dbReference type="InterPro" id="IPR003812">
    <property type="entry name" value="Fido"/>
</dbReference>
<evidence type="ECO:0000313" key="4">
    <source>
        <dbReference type="EMBL" id="KNC73675.1"/>
    </source>
</evidence>
<dbReference type="Proteomes" id="UP000054560">
    <property type="component" value="Unassembled WGS sequence"/>
</dbReference>
<proteinExistence type="predicted"/>
<dbReference type="PANTHER" id="PTHR13504:SF38">
    <property type="entry name" value="FIDO DOMAIN-CONTAINING PROTEIN"/>
    <property type="match status" value="1"/>
</dbReference>
<keyword evidence="5" id="KW-1185">Reference proteome</keyword>
<dbReference type="Pfam" id="PF02661">
    <property type="entry name" value="Fic"/>
    <property type="match status" value="1"/>
</dbReference>
<feature type="active site" evidence="1">
    <location>
        <position position="22"/>
    </location>
</feature>
<evidence type="ECO:0000259" key="3">
    <source>
        <dbReference type="PROSITE" id="PS51459"/>
    </source>
</evidence>
<dbReference type="PANTHER" id="PTHR13504">
    <property type="entry name" value="FIDO DOMAIN-CONTAINING PROTEIN DDB_G0283145"/>
    <property type="match status" value="1"/>
</dbReference>
<evidence type="ECO:0000256" key="2">
    <source>
        <dbReference type="PIRSR" id="PIRSR640198-2"/>
    </source>
</evidence>
<dbReference type="InterPro" id="IPR040198">
    <property type="entry name" value="Fido_containing"/>
</dbReference>
<evidence type="ECO:0000256" key="1">
    <source>
        <dbReference type="PIRSR" id="PIRSR640198-1"/>
    </source>
</evidence>
<dbReference type="Gene3D" id="1.10.3290.10">
    <property type="entry name" value="Fido-like domain"/>
    <property type="match status" value="1"/>
</dbReference>
<dbReference type="GeneID" id="25914270"/>
<reference evidence="4 5" key="1">
    <citation type="submission" date="2011-02" db="EMBL/GenBank/DDBJ databases">
        <title>The Genome Sequence of Sphaeroforma arctica JP610.</title>
        <authorList>
            <consortium name="The Broad Institute Genome Sequencing Platform"/>
            <person name="Russ C."/>
            <person name="Cuomo C."/>
            <person name="Young S.K."/>
            <person name="Zeng Q."/>
            <person name="Gargeya S."/>
            <person name="Alvarado L."/>
            <person name="Berlin A."/>
            <person name="Chapman S.B."/>
            <person name="Chen Z."/>
            <person name="Freedman E."/>
            <person name="Gellesch M."/>
            <person name="Goldberg J."/>
            <person name="Griggs A."/>
            <person name="Gujja S."/>
            <person name="Heilman E."/>
            <person name="Heiman D."/>
            <person name="Howarth C."/>
            <person name="Mehta T."/>
            <person name="Neiman D."/>
            <person name="Pearson M."/>
            <person name="Roberts A."/>
            <person name="Saif S."/>
            <person name="Shea T."/>
            <person name="Shenoy N."/>
            <person name="Sisk P."/>
            <person name="Stolte C."/>
            <person name="Sykes S."/>
            <person name="White J."/>
            <person name="Yandava C."/>
            <person name="Burger G."/>
            <person name="Gray M.W."/>
            <person name="Holland P.W.H."/>
            <person name="King N."/>
            <person name="Lang F.B.F."/>
            <person name="Roger A.J."/>
            <person name="Ruiz-Trillo I."/>
            <person name="Haas B."/>
            <person name="Nusbaum C."/>
            <person name="Birren B."/>
        </authorList>
    </citation>
    <scope>NUCLEOTIDE SEQUENCE [LARGE SCALE GENOMIC DNA]</scope>
    <source>
        <strain evidence="4 5">JP610</strain>
    </source>
</reference>
<keyword evidence="2" id="KW-0547">Nucleotide-binding</keyword>
<gene>
    <name evidence="4" type="ORF">SARC_13766</name>
</gene>
<dbReference type="InterPro" id="IPR036597">
    <property type="entry name" value="Fido-like_dom_sf"/>
</dbReference>
<organism evidence="4 5">
    <name type="scientific">Sphaeroforma arctica JP610</name>
    <dbReference type="NCBI Taxonomy" id="667725"/>
    <lineage>
        <taxon>Eukaryota</taxon>
        <taxon>Ichthyosporea</taxon>
        <taxon>Ichthyophonida</taxon>
        <taxon>Sphaeroforma</taxon>
    </lineage>
</organism>
<dbReference type="OrthoDB" id="439046at2759"/>
<name>A0A0L0FAA7_9EUKA</name>
<dbReference type="SUPFAM" id="SSF140931">
    <property type="entry name" value="Fic-like"/>
    <property type="match status" value="1"/>
</dbReference>
<feature type="domain" description="Fido" evidence="3">
    <location>
        <begin position="1"/>
        <end position="82"/>
    </location>
</feature>
<feature type="binding site" evidence="2">
    <location>
        <begin position="26"/>
        <end position="33"/>
    </location>
    <ligand>
        <name>ATP</name>
        <dbReference type="ChEBI" id="CHEBI:30616"/>
    </ligand>
</feature>
<protein>
    <recommendedName>
        <fullName evidence="3">Fido domain-containing protein</fullName>
    </recommendedName>
</protein>
<sequence length="82" mass="9632">MRDMSPVLRAFYVYTALVHYIHPFHDGNGRISRLLCNSILQAYGFVSVLQYSDKIITFEEYLHKLEACTEAYRNIRANMTVR</sequence>
<evidence type="ECO:0000313" key="5">
    <source>
        <dbReference type="Proteomes" id="UP000054560"/>
    </source>
</evidence>
<dbReference type="GO" id="GO:0005524">
    <property type="term" value="F:ATP binding"/>
    <property type="evidence" value="ECO:0007669"/>
    <property type="project" value="UniProtKB-KW"/>
</dbReference>
<dbReference type="AlphaFoldDB" id="A0A0L0FAA7"/>
<accession>A0A0L0FAA7</accession>
<keyword evidence="2" id="KW-0067">ATP-binding</keyword>
<dbReference type="EMBL" id="KQ245306">
    <property type="protein sequence ID" value="KNC73675.1"/>
    <property type="molecule type" value="Genomic_DNA"/>
</dbReference>
<dbReference type="RefSeq" id="XP_014147577.1">
    <property type="nucleotide sequence ID" value="XM_014292102.1"/>
</dbReference>
<dbReference type="PROSITE" id="PS51459">
    <property type="entry name" value="FIDO"/>
    <property type="match status" value="1"/>
</dbReference>